<organism evidence="1">
    <name type="scientific">viral metagenome</name>
    <dbReference type="NCBI Taxonomy" id="1070528"/>
    <lineage>
        <taxon>unclassified sequences</taxon>
        <taxon>metagenomes</taxon>
        <taxon>organismal metagenomes</taxon>
    </lineage>
</organism>
<accession>A0A6C0GZA7</accession>
<protein>
    <submittedName>
        <fullName evidence="1">Uncharacterized protein</fullName>
    </submittedName>
</protein>
<proteinExistence type="predicted"/>
<sequence>MSVEYINYPLVNENNCDIESLVLLEKDHVHININNFSNIKLFEIKNTSNVISSISNYIYSFSQIISYITYK</sequence>
<evidence type="ECO:0000313" key="1">
    <source>
        <dbReference type="EMBL" id="QHT73641.1"/>
    </source>
</evidence>
<dbReference type="AlphaFoldDB" id="A0A6C0GZA7"/>
<dbReference type="EMBL" id="MN739831">
    <property type="protein sequence ID" value="QHT73641.1"/>
    <property type="molecule type" value="Genomic_DNA"/>
</dbReference>
<name>A0A6C0GZA7_9ZZZZ</name>
<reference evidence="1" key="1">
    <citation type="journal article" date="2020" name="Nature">
        <title>Giant virus diversity and host interactions through global metagenomics.</title>
        <authorList>
            <person name="Schulz F."/>
            <person name="Roux S."/>
            <person name="Paez-Espino D."/>
            <person name="Jungbluth S."/>
            <person name="Walsh D.A."/>
            <person name="Denef V.J."/>
            <person name="McMahon K.D."/>
            <person name="Konstantinidis K.T."/>
            <person name="Eloe-Fadrosh E.A."/>
            <person name="Kyrpides N.C."/>
            <person name="Woyke T."/>
        </authorList>
    </citation>
    <scope>NUCLEOTIDE SEQUENCE</scope>
    <source>
        <strain evidence="1">GVMAG-M-3300023179-4</strain>
    </source>
</reference>